<keyword evidence="11" id="KW-1185">Reference proteome</keyword>
<comment type="similarity">
    <text evidence="1 7">Belongs to the DNA polymerase type-B family.</text>
</comment>
<dbReference type="NCBIfam" id="TIGR00592">
    <property type="entry name" value="pol2"/>
    <property type="match status" value="1"/>
</dbReference>
<keyword evidence="5 7" id="KW-0238">DNA-binding</keyword>
<dbReference type="InterPro" id="IPR017964">
    <property type="entry name" value="DNA-dir_DNA_pol_B_CS"/>
</dbReference>
<dbReference type="GO" id="GO:0000166">
    <property type="term" value="F:nucleotide binding"/>
    <property type="evidence" value="ECO:0007669"/>
    <property type="project" value="InterPro"/>
</dbReference>
<evidence type="ECO:0000313" key="10">
    <source>
        <dbReference type="EMBL" id="AKG39184.1"/>
    </source>
</evidence>
<dbReference type="GO" id="GO:0006261">
    <property type="term" value="P:DNA-templated DNA replication"/>
    <property type="evidence" value="ECO:0007669"/>
    <property type="project" value="TreeGrafter"/>
</dbReference>
<evidence type="ECO:0000259" key="8">
    <source>
        <dbReference type="Pfam" id="PF00136"/>
    </source>
</evidence>
<evidence type="ECO:0000313" key="11">
    <source>
        <dbReference type="Proteomes" id="UP000067434"/>
    </source>
</evidence>
<dbReference type="EC" id="2.7.7.7" evidence="7"/>
<dbReference type="HOGENOM" id="CLU_000203_6_0_2"/>
<evidence type="ECO:0000256" key="3">
    <source>
        <dbReference type="ARBA" id="ARBA00022695"/>
    </source>
</evidence>
<dbReference type="KEGG" id="thf:MA03_07995"/>
<evidence type="ECO:0000256" key="6">
    <source>
        <dbReference type="ARBA" id="ARBA00049244"/>
    </source>
</evidence>
<keyword evidence="7" id="KW-0235">DNA replication</keyword>
<dbReference type="GO" id="GO:0003677">
    <property type="term" value="F:DNA binding"/>
    <property type="evidence" value="ECO:0007669"/>
    <property type="project" value="UniProtKB-KW"/>
</dbReference>
<dbReference type="Gene3D" id="1.10.287.690">
    <property type="entry name" value="Helix hairpin bin"/>
    <property type="match status" value="1"/>
</dbReference>
<dbReference type="EMBL" id="CP009961">
    <property type="protein sequence ID" value="AKG39184.1"/>
    <property type="molecule type" value="Genomic_DNA"/>
</dbReference>
<dbReference type="InterPro" id="IPR006134">
    <property type="entry name" value="DNA-dir_DNA_pol_B_multi_dom"/>
</dbReference>
<accession>A0A0F7FJH2</accession>
<dbReference type="InterPro" id="IPR036397">
    <property type="entry name" value="RNaseH_sf"/>
</dbReference>
<evidence type="ECO:0000256" key="5">
    <source>
        <dbReference type="ARBA" id="ARBA00023125"/>
    </source>
</evidence>
<comment type="catalytic activity">
    <reaction evidence="6 7">
        <text>DNA(n) + a 2'-deoxyribonucleoside 5'-triphosphate = DNA(n+1) + diphosphate</text>
        <dbReference type="Rhea" id="RHEA:22508"/>
        <dbReference type="Rhea" id="RHEA-COMP:17339"/>
        <dbReference type="Rhea" id="RHEA-COMP:17340"/>
        <dbReference type="ChEBI" id="CHEBI:33019"/>
        <dbReference type="ChEBI" id="CHEBI:61560"/>
        <dbReference type="ChEBI" id="CHEBI:173112"/>
        <dbReference type="EC" id="2.7.7.7"/>
    </reaction>
</comment>
<feature type="domain" description="DNA-directed DNA polymerase family B exonuclease" evidence="9">
    <location>
        <begin position="117"/>
        <end position="297"/>
    </location>
</feature>
<dbReference type="PANTHER" id="PTHR10322:SF23">
    <property type="entry name" value="DNA POLYMERASE DELTA CATALYTIC SUBUNIT"/>
    <property type="match status" value="1"/>
</dbReference>
<dbReference type="SMART" id="SM00486">
    <property type="entry name" value="POLBc"/>
    <property type="match status" value="1"/>
</dbReference>
<evidence type="ECO:0000256" key="4">
    <source>
        <dbReference type="ARBA" id="ARBA00022932"/>
    </source>
</evidence>
<gene>
    <name evidence="10" type="ORF">MA03_07995</name>
</gene>
<dbReference type="InterPro" id="IPR006172">
    <property type="entry name" value="DNA-dir_DNA_pol_B"/>
</dbReference>
<keyword evidence="4 7" id="KW-0239">DNA-directed DNA polymerase</keyword>
<dbReference type="CDD" id="cd05536">
    <property type="entry name" value="POLBc_B3"/>
    <property type="match status" value="1"/>
</dbReference>
<dbReference type="PATRIC" id="fig|1550241.5.peg.1656"/>
<dbReference type="InterPro" id="IPR006133">
    <property type="entry name" value="DNA-dir_DNA_pol_B_exonuc"/>
</dbReference>
<dbReference type="Gene3D" id="3.90.1600.10">
    <property type="entry name" value="Palm domain of DNA polymerase"/>
    <property type="match status" value="1"/>
</dbReference>
<sequence length="791" mass="90707">MVVSEEVFWLLDVSYDVVNGVPEVRLWGISEAGERIVVIDKSFRPYFYVLPAGEKITDELLRSLQTSLSKIKVLSLERVEKKYFGKPVEVVKITLSDPRSVPEAREAAAKAKGVKEVLEADIRFYMRYMVDNDVRPSAWHSVKVKEAEKPRVWRVDRVFEAVTPPEPVEEQRLPGLKVYAFDIECYNKFGEPDPERDNIVLISRATRNGIETFEAEDKNDSRLIREFVDDLLEEDPDVIVGYNSNRFDWPYILTRARKNGVKLDIARSTGEPAQSVYGHYSIVGRANMDLYDYASEIPEVKMKTLENIVDYLGLVKKEERTLIDPMLVYQYWDNPSQRDVLRRYNRDDALSTYRLAEAVLPFAIQLSSLVGLPLDQVFAASVGNRVEWHLIRKAYSFNELVPNSKERPLETYAGAIVLKPEPGIHENIAVLDFSSMYPNIMIKYNVSPDTYVPPDLEVDPEEVNIAPGVGHRFRKSPKGFYSKVLEDLLEARRKIREQMKKLDPDSDTFRLLDERQKAIKVVTNATYGYSGWSVARWYMREVAESTTAWGRELIKTTLSRAKGLGLHVIYGDTDSLFLENDPKKVQELVDYVEKNLGFEIKVDKVYVKVFFTEAKKRYCGLLQDGRIDVVGLEAVRGDWAEISKEIQEKVIEIVLKEGDPWKAVDYVRKVIADLEANKIPAQKLVIWKTLSKSLDEYEVDAPHVRAAKIMASQGWRVGKGSKIGYIVVKGGEKVSEKALPFFMLKSLSDVDTEYYTKRQIIPAALRILEYFGIKEEHFYKGKKQSSLFDFA</sequence>
<feature type="domain" description="DNA-directed DNA polymerase family B multifunctional" evidence="8">
    <location>
        <begin position="373"/>
        <end position="769"/>
    </location>
</feature>
<dbReference type="Proteomes" id="UP000067434">
    <property type="component" value="Chromosome"/>
</dbReference>
<dbReference type="PANTHER" id="PTHR10322">
    <property type="entry name" value="DNA POLYMERASE CATALYTIC SUBUNIT"/>
    <property type="match status" value="1"/>
</dbReference>
<dbReference type="InterPro" id="IPR043502">
    <property type="entry name" value="DNA/RNA_pol_sf"/>
</dbReference>
<dbReference type="InterPro" id="IPR042087">
    <property type="entry name" value="DNA_pol_B_thumb"/>
</dbReference>
<evidence type="ECO:0000259" key="9">
    <source>
        <dbReference type="Pfam" id="PF03104"/>
    </source>
</evidence>
<keyword evidence="3 7" id="KW-0548">Nucleotidyltransferase</keyword>
<dbReference type="CDD" id="cd05781">
    <property type="entry name" value="DNA_polB_B3_exo"/>
    <property type="match status" value="1"/>
</dbReference>
<evidence type="ECO:0000256" key="2">
    <source>
        <dbReference type="ARBA" id="ARBA00022679"/>
    </source>
</evidence>
<dbReference type="Pfam" id="PF00136">
    <property type="entry name" value="DNA_pol_B"/>
    <property type="match status" value="1"/>
</dbReference>
<protein>
    <recommendedName>
        <fullName evidence="7">DNA polymerase</fullName>
        <ecNumber evidence="7">2.7.7.7</ecNumber>
    </recommendedName>
</protein>
<dbReference type="InterPro" id="IPR050240">
    <property type="entry name" value="DNA_pol_type-B"/>
</dbReference>
<dbReference type="OrthoDB" id="323192at2157"/>
<dbReference type="Pfam" id="PF03104">
    <property type="entry name" value="DNA_pol_B_exo1"/>
    <property type="match status" value="1"/>
</dbReference>
<name>A0A0F7FJH2_9CREN</name>
<dbReference type="AlphaFoldDB" id="A0A0F7FJH2"/>
<evidence type="ECO:0000256" key="7">
    <source>
        <dbReference type="RuleBase" id="RU000442"/>
    </source>
</evidence>
<reference evidence="10 11" key="1">
    <citation type="journal article" date="2015" name="Stand. Genomic Sci.">
        <title>Complete genome sequence of and proposal of Thermofilum uzonense sp. nov. a novel hyperthermophilic crenarchaeon and emended description of the genus Thermofilum.</title>
        <authorList>
            <person name="Toshchakov S.V."/>
            <person name="Korzhenkov A.A."/>
            <person name="Samarov N.I."/>
            <person name="Mazunin I.O."/>
            <person name="Mozhey O.I."/>
            <person name="Shmyr I.S."/>
            <person name="Derbikova K.S."/>
            <person name="Taranov E.A."/>
            <person name="Dominova I.N."/>
            <person name="Bonch-Osmolovskaya E.A."/>
            <person name="Patrushev M.V."/>
            <person name="Podosokorskaya O.A."/>
            <person name="Kublanov I.V."/>
        </authorList>
    </citation>
    <scope>NUCLEOTIDE SEQUENCE [LARGE SCALE GENOMIC DNA]</scope>
    <source>
        <strain evidence="10 11">1807-2</strain>
    </source>
</reference>
<dbReference type="PRINTS" id="PR00106">
    <property type="entry name" value="DNAPOLB"/>
</dbReference>
<organism evidence="10 11">
    <name type="scientific">Infirmifilum uzonense</name>
    <dbReference type="NCBI Taxonomy" id="1550241"/>
    <lineage>
        <taxon>Archaea</taxon>
        <taxon>Thermoproteota</taxon>
        <taxon>Thermoprotei</taxon>
        <taxon>Thermofilales</taxon>
        <taxon>Thermofilaceae</taxon>
        <taxon>Infirmifilum</taxon>
    </lineage>
</organism>
<dbReference type="InterPro" id="IPR012337">
    <property type="entry name" value="RNaseH-like_sf"/>
</dbReference>
<dbReference type="SUPFAM" id="SSF56672">
    <property type="entry name" value="DNA/RNA polymerases"/>
    <property type="match status" value="1"/>
</dbReference>
<dbReference type="InterPro" id="IPR023211">
    <property type="entry name" value="DNA_pol_palm_dom_sf"/>
</dbReference>
<dbReference type="PROSITE" id="PS00116">
    <property type="entry name" value="DNA_POLYMERASE_B"/>
    <property type="match status" value="1"/>
</dbReference>
<dbReference type="STRING" id="1550241.MA03_07995"/>
<dbReference type="Gene3D" id="1.10.132.60">
    <property type="entry name" value="DNA polymerase family B, C-terminal domain"/>
    <property type="match status" value="1"/>
</dbReference>
<dbReference type="GO" id="GO:0003887">
    <property type="term" value="F:DNA-directed DNA polymerase activity"/>
    <property type="evidence" value="ECO:0007669"/>
    <property type="project" value="UniProtKB-KW"/>
</dbReference>
<dbReference type="Gene3D" id="3.30.342.10">
    <property type="entry name" value="DNA Polymerase, chain B, domain 1"/>
    <property type="match status" value="1"/>
</dbReference>
<dbReference type="SUPFAM" id="SSF53098">
    <property type="entry name" value="Ribonuclease H-like"/>
    <property type="match status" value="1"/>
</dbReference>
<dbReference type="Gene3D" id="3.30.420.10">
    <property type="entry name" value="Ribonuclease H-like superfamily/Ribonuclease H"/>
    <property type="match status" value="1"/>
</dbReference>
<proteinExistence type="inferred from homology"/>
<keyword evidence="2 7" id="KW-0808">Transferase</keyword>
<evidence type="ECO:0000256" key="1">
    <source>
        <dbReference type="ARBA" id="ARBA00005755"/>
    </source>
</evidence>